<evidence type="ECO:0000313" key="2">
    <source>
        <dbReference type="Proteomes" id="UP000255129"/>
    </source>
</evidence>
<dbReference type="RefSeq" id="WP_115164401.1">
    <property type="nucleotide sequence ID" value="NZ_UGUA01000002.1"/>
</dbReference>
<sequence>MKTYSFPPYSPGYNSSVVVVLDRITHFEGISFNGIRGTEIHLDTGVTIRTGMNSCDVQKIVEDNQ</sequence>
<dbReference type="OrthoDB" id="6445544at2"/>
<proteinExistence type="predicted"/>
<dbReference type="EMBL" id="UGUA01000002">
    <property type="protein sequence ID" value="SUC35829.1"/>
    <property type="molecule type" value="Genomic_DNA"/>
</dbReference>
<evidence type="ECO:0000313" key="1">
    <source>
        <dbReference type="EMBL" id="SUC35829.1"/>
    </source>
</evidence>
<protein>
    <submittedName>
        <fullName evidence="1">Uncharacterized protein</fullName>
    </submittedName>
</protein>
<accession>A0A379G461</accession>
<reference evidence="1 2" key="1">
    <citation type="submission" date="2018-06" db="EMBL/GenBank/DDBJ databases">
        <authorList>
            <consortium name="Pathogen Informatics"/>
            <person name="Doyle S."/>
        </authorList>
    </citation>
    <scope>NUCLEOTIDE SEQUENCE [LARGE SCALE GENOMIC DNA]</scope>
    <source>
        <strain evidence="1 2">NCTC12026</strain>
    </source>
</reference>
<dbReference type="Proteomes" id="UP000255129">
    <property type="component" value="Unassembled WGS sequence"/>
</dbReference>
<organism evidence="1 2">
    <name type="scientific">Providencia rustigianii</name>
    <dbReference type="NCBI Taxonomy" id="158850"/>
    <lineage>
        <taxon>Bacteria</taxon>
        <taxon>Pseudomonadati</taxon>
        <taxon>Pseudomonadota</taxon>
        <taxon>Gammaproteobacteria</taxon>
        <taxon>Enterobacterales</taxon>
        <taxon>Morganellaceae</taxon>
        <taxon>Providencia</taxon>
    </lineage>
</organism>
<name>A0A379G461_9GAMM</name>
<dbReference type="AlphaFoldDB" id="A0A379G461"/>
<gene>
    <name evidence="1" type="ORF">NCTC12026_02230</name>
</gene>